<gene>
    <name evidence="3" type="ORF">EV645_3781</name>
</gene>
<evidence type="ECO:0000256" key="1">
    <source>
        <dbReference type="SAM" id="MobiDB-lite"/>
    </source>
</evidence>
<organism evidence="3 4">
    <name type="scientific">Kribbella rubisoli</name>
    <dbReference type="NCBI Taxonomy" id="3075929"/>
    <lineage>
        <taxon>Bacteria</taxon>
        <taxon>Bacillati</taxon>
        <taxon>Actinomycetota</taxon>
        <taxon>Actinomycetes</taxon>
        <taxon>Propionibacteriales</taxon>
        <taxon>Kribbellaceae</taxon>
        <taxon>Kribbella</taxon>
    </lineage>
</organism>
<name>A0A4Q7X0D4_9ACTN</name>
<proteinExistence type="predicted"/>
<comment type="caution">
    <text evidence="3">The sequence shown here is derived from an EMBL/GenBank/DDBJ whole genome shotgun (WGS) entry which is preliminary data.</text>
</comment>
<keyword evidence="4" id="KW-1185">Reference proteome</keyword>
<feature type="compositionally biased region" description="Polar residues" evidence="1">
    <location>
        <begin position="117"/>
        <end position="128"/>
    </location>
</feature>
<feature type="region of interest" description="Disordered" evidence="1">
    <location>
        <begin position="511"/>
        <end position="530"/>
    </location>
</feature>
<reference evidence="3 4" key="1">
    <citation type="journal article" date="2015" name="Stand. Genomic Sci.">
        <title>Genomic Encyclopedia of Bacterial and Archaeal Type Strains, Phase III: the genomes of soil and plant-associated and newly described type strains.</title>
        <authorList>
            <person name="Whitman W.B."/>
            <person name="Woyke T."/>
            <person name="Klenk H.P."/>
            <person name="Zhou Y."/>
            <person name="Lilburn T.G."/>
            <person name="Beck B.J."/>
            <person name="De Vos P."/>
            <person name="Vandamme P."/>
            <person name="Eisen J.A."/>
            <person name="Garrity G."/>
            <person name="Hugenholtz P."/>
            <person name="Kyrpides N.C."/>
        </authorList>
    </citation>
    <scope>NUCLEOTIDE SEQUENCE [LARGE SCALE GENOMIC DNA]</scope>
    <source>
        <strain evidence="3 4">VKM Ac-2540</strain>
    </source>
</reference>
<keyword evidence="2" id="KW-0472">Membrane</keyword>
<protein>
    <recommendedName>
        <fullName evidence="5">Tetratricopeptide repeat protein</fullName>
    </recommendedName>
</protein>
<accession>A0A4Q7X0D4</accession>
<feature type="region of interest" description="Disordered" evidence="1">
    <location>
        <begin position="117"/>
        <end position="136"/>
    </location>
</feature>
<evidence type="ECO:0000313" key="4">
    <source>
        <dbReference type="Proteomes" id="UP000292027"/>
    </source>
</evidence>
<dbReference type="AlphaFoldDB" id="A0A4Q7X0D4"/>
<feature type="transmembrane region" description="Helical" evidence="2">
    <location>
        <begin position="12"/>
        <end position="34"/>
    </location>
</feature>
<evidence type="ECO:0000313" key="3">
    <source>
        <dbReference type="EMBL" id="RZU16230.1"/>
    </source>
</evidence>
<feature type="compositionally biased region" description="Basic and acidic residues" evidence="1">
    <location>
        <begin position="511"/>
        <end position="523"/>
    </location>
</feature>
<feature type="transmembrane region" description="Helical" evidence="2">
    <location>
        <begin position="55"/>
        <end position="74"/>
    </location>
</feature>
<sequence>MAGTLAIGLLNVVGAGSGLAFNLVTVALLVGAFGSSIRTLLKEQLHRASKRARRLYVGGAAAAVVVLVVVGVATRSIAPVERLPGPGDVAIVGLAAPTKAEQNMYDDLASNLARRLSTTDGQTAQSYSDADDLRWPDPADPSSLRRFDKWATEFVGQVGAEILIAGQARREPSGQVTLALAIFISPALITDASELAGWYGLDEVRFDRDLRSASTQSDVLDRVAAQIGDVSGFVNALDAWQSGLLEKAATGFSGLVMHLSSSSGSRLYELALLFSGHVDEAAAVQTSDRQKSAQLLTAARARYLELRPSATLGERARLSLAGNDFYRASRQGCRAGMVDLDGLRQAAGTLNELIREPSSSDLLRLKARVNLVQVDRCSQLAGSAPDSSADEARAVLLAEAVPAAGPERELRKQIKALALSDEALRLRTLAIRQNRAELVDEAIERLDQALTLDPRFERQALWLGLKSAWQFSRCRVEQAIDTQAKSQSQRRESVRLGRTPQTELEQWERAFERDRSNAQKECSRTTVSTR</sequence>
<evidence type="ECO:0000256" key="2">
    <source>
        <dbReference type="SAM" id="Phobius"/>
    </source>
</evidence>
<keyword evidence="2" id="KW-1133">Transmembrane helix</keyword>
<dbReference type="Proteomes" id="UP000292027">
    <property type="component" value="Unassembled WGS sequence"/>
</dbReference>
<keyword evidence="2" id="KW-0812">Transmembrane</keyword>
<dbReference type="EMBL" id="SHKR01000012">
    <property type="protein sequence ID" value="RZU16230.1"/>
    <property type="molecule type" value="Genomic_DNA"/>
</dbReference>
<evidence type="ECO:0008006" key="5">
    <source>
        <dbReference type="Google" id="ProtNLM"/>
    </source>
</evidence>